<keyword evidence="3" id="KW-1185">Reference proteome</keyword>
<dbReference type="PANTHER" id="PTHR40115:SF1">
    <property type="entry name" value="INNER MEMBRANE PROTEIN WITH PEPSY TM HELIX"/>
    <property type="match status" value="1"/>
</dbReference>
<accession>A0A4R6X7X0</accession>
<keyword evidence="1" id="KW-0472">Membrane</keyword>
<evidence type="ECO:0000313" key="3">
    <source>
        <dbReference type="Proteomes" id="UP000295729"/>
    </source>
</evidence>
<protein>
    <recommendedName>
        <fullName evidence="4">PepSY-associated transmembrane protein</fullName>
    </recommendedName>
</protein>
<evidence type="ECO:0000313" key="2">
    <source>
        <dbReference type="EMBL" id="TDR06227.1"/>
    </source>
</evidence>
<feature type="transmembrane region" description="Helical" evidence="1">
    <location>
        <begin position="15"/>
        <end position="37"/>
    </location>
</feature>
<dbReference type="AlphaFoldDB" id="A0A4R6X7X0"/>
<dbReference type="EMBL" id="SNZA01000006">
    <property type="protein sequence ID" value="TDR06227.1"/>
    <property type="molecule type" value="Genomic_DNA"/>
</dbReference>
<name>A0A4R6X7X0_9GAMM</name>
<sequence>MTTRLSTINRWARWLHIYSAAPVLLLMLFYSLTGVLLNHTTWHLGETRQVNQTFDLPEYLLEQDWQTESAQTALSTLSWLDTEHGIHGVDIEIGWELEESLLILTLETPEGSYTVEVYPEDEVAELFVLDLPFLEMLNNLHRGKHVTGFWRFLSDLAGICMFVFCATGLWLLLTNALQRQSTLSWVGLGSIVMVVTIFLMH</sequence>
<keyword evidence="1" id="KW-0812">Transmembrane</keyword>
<reference evidence="2 3" key="1">
    <citation type="submission" date="2019-03" db="EMBL/GenBank/DDBJ databases">
        <title>Genomic Encyclopedia of Type Strains, Phase IV (KMG-IV): sequencing the most valuable type-strain genomes for metagenomic binning, comparative biology and taxonomic classification.</title>
        <authorList>
            <person name="Goeker M."/>
        </authorList>
    </citation>
    <scope>NUCLEOTIDE SEQUENCE [LARGE SCALE GENOMIC DNA]</scope>
    <source>
        <strain evidence="2 3">DSM 5604</strain>
    </source>
</reference>
<proteinExistence type="predicted"/>
<dbReference type="Pfam" id="PF16357">
    <property type="entry name" value="PepSY_TM_like_2"/>
    <property type="match status" value="1"/>
</dbReference>
<gene>
    <name evidence="2" type="ORF">C8D85_3157</name>
</gene>
<comment type="caution">
    <text evidence="2">The sequence shown here is derived from an EMBL/GenBank/DDBJ whole genome shotgun (WGS) entry which is preliminary data.</text>
</comment>
<dbReference type="Proteomes" id="UP000295729">
    <property type="component" value="Unassembled WGS sequence"/>
</dbReference>
<organism evidence="2 3">
    <name type="scientific">Marinomonas communis</name>
    <dbReference type="NCBI Taxonomy" id="28254"/>
    <lineage>
        <taxon>Bacteria</taxon>
        <taxon>Pseudomonadati</taxon>
        <taxon>Pseudomonadota</taxon>
        <taxon>Gammaproteobacteria</taxon>
        <taxon>Oceanospirillales</taxon>
        <taxon>Oceanospirillaceae</taxon>
        <taxon>Marinomonas</taxon>
    </lineage>
</organism>
<dbReference type="OrthoDB" id="27171at2"/>
<keyword evidence="1" id="KW-1133">Transmembrane helix</keyword>
<feature type="transmembrane region" description="Helical" evidence="1">
    <location>
        <begin position="183"/>
        <end position="200"/>
    </location>
</feature>
<dbReference type="RefSeq" id="WP_133564519.1">
    <property type="nucleotide sequence ID" value="NZ_JAJGNH010000005.1"/>
</dbReference>
<dbReference type="PANTHER" id="PTHR40115">
    <property type="entry name" value="INNER MEMBRANE PROTEIN WITH PEPSY TM HELIX"/>
    <property type="match status" value="1"/>
</dbReference>
<dbReference type="InterPro" id="IPR032307">
    <property type="entry name" value="PepSY_TM-like_2"/>
</dbReference>
<evidence type="ECO:0000256" key="1">
    <source>
        <dbReference type="SAM" id="Phobius"/>
    </source>
</evidence>
<feature type="transmembrane region" description="Helical" evidence="1">
    <location>
        <begin position="152"/>
        <end position="171"/>
    </location>
</feature>
<evidence type="ECO:0008006" key="4">
    <source>
        <dbReference type="Google" id="ProtNLM"/>
    </source>
</evidence>